<protein>
    <recommendedName>
        <fullName evidence="10">Sodium/metabolite cotransporter BASS3, chloroplastic</fullName>
    </recommendedName>
</protein>
<name>A0A5J5BPC6_9ASTE</name>
<keyword evidence="9" id="KW-1185">Reference proteome</keyword>
<evidence type="ECO:0008006" key="10">
    <source>
        <dbReference type="Google" id="ProtNLM"/>
    </source>
</evidence>
<sequence length="435" mass="45985">MASIPFVSFTRPIKPHQNTSKPNFLLFSPALNSSSISYLKSNSLSIIVKRKSGFVTKLSKTFSGGSLSAFACSTSLPFIGKVGLHRREGNFSLLSFGINPNSGSEVTVKSDSSQVLSAMLPFVVALTAIAALSQPSTFTWVSKELYAPALGGIMLSIGIRLSIDDFALAFKRPLPLSVGFVAQYALKPALGVLVARAFRMSPMFYTGFVLMSCVAGAQLSSYASFLSKGDVALSILLTSSTTIASVLVTPLLTGLLIGSVVPVDAIAMSKSILQVVLVPITLGLVLNTYAKPVVNVLQPVMPFVAMICTSLCIGSPLAINRNQILSTEGLRLVSPVLAFHAVAFTFGYWISKIPLFRQEEEVCRTISLCTGMQSSTLAGLLATQFLGSSQAVPPACSVVAMAIMGLCLGSFWGSGTRIRSLPSLLFPQIGSTVKT</sequence>
<keyword evidence="5 7" id="KW-1133">Transmembrane helix</keyword>
<keyword evidence="4 7" id="KW-0812">Transmembrane</keyword>
<feature type="transmembrane region" description="Helical" evidence="7">
    <location>
        <begin position="231"/>
        <end position="260"/>
    </location>
</feature>
<dbReference type="InterPro" id="IPR038770">
    <property type="entry name" value="Na+/solute_symporter_sf"/>
</dbReference>
<dbReference type="Proteomes" id="UP000325577">
    <property type="component" value="Linkage Group LG11"/>
</dbReference>
<evidence type="ECO:0000256" key="6">
    <source>
        <dbReference type="ARBA" id="ARBA00023136"/>
    </source>
</evidence>
<evidence type="ECO:0000256" key="2">
    <source>
        <dbReference type="ARBA" id="ARBA00004141"/>
    </source>
</evidence>
<feature type="transmembrane region" description="Helical" evidence="7">
    <location>
        <begin position="115"/>
        <end position="133"/>
    </location>
</feature>
<dbReference type="PANTHER" id="PTHR10361">
    <property type="entry name" value="SODIUM-BILE ACID COTRANSPORTER"/>
    <property type="match status" value="1"/>
</dbReference>
<dbReference type="InterPro" id="IPR002657">
    <property type="entry name" value="BilAc:Na_symport/Acr3"/>
</dbReference>
<accession>A0A5J5BPC6</accession>
<dbReference type="AlphaFoldDB" id="A0A5J5BPC6"/>
<feature type="transmembrane region" description="Helical" evidence="7">
    <location>
        <begin position="272"/>
        <end position="290"/>
    </location>
</feature>
<comment type="similarity">
    <text evidence="3">Belongs to the bile acid:sodium symporter (BASS) (TC 2.A.28) family.</text>
</comment>
<evidence type="ECO:0000256" key="5">
    <source>
        <dbReference type="ARBA" id="ARBA00022989"/>
    </source>
</evidence>
<dbReference type="Gene3D" id="1.20.1530.20">
    <property type="match status" value="1"/>
</dbReference>
<feature type="transmembrane region" description="Helical" evidence="7">
    <location>
        <begin position="145"/>
        <end position="163"/>
    </location>
</feature>
<keyword evidence="6 7" id="KW-0472">Membrane</keyword>
<organism evidence="8 9">
    <name type="scientific">Nyssa sinensis</name>
    <dbReference type="NCBI Taxonomy" id="561372"/>
    <lineage>
        <taxon>Eukaryota</taxon>
        <taxon>Viridiplantae</taxon>
        <taxon>Streptophyta</taxon>
        <taxon>Embryophyta</taxon>
        <taxon>Tracheophyta</taxon>
        <taxon>Spermatophyta</taxon>
        <taxon>Magnoliopsida</taxon>
        <taxon>eudicotyledons</taxon>
        <taxon>Gunneridae</taxon>
        <taxon>Pentapetalae</taxon>
        <taxon>asterids</taxon>
        <taxon>Cornales</taxon>
        <taxon>Nyssaceae</taxon>
        <taxon>Nyssa</taxon>
    </lineage>
</organism>
<dbReference type="PANTHER" id="PTHR10361:SF33">
    <property type="entry name" value="SODIUM_METABOLITE COTRANSPORTER BASS3, CHLOROPLASTIC-RELATED"/>
    <property type="match status" value="1"/>
</dbReference>
<evidence type="ECO:0000313" key="9">
    <source>
        <dbReference type="Proteomes" id="UP000325577"/>
    </source>
</evidence>
<dbReference type="InterPro" id="IPR004710">
    <property type="entry name" value="Bilac:Na_transpt"/>
</dbReference>
<feature type="transmembrane region" description="Helical" evidence="7">
    <location>
        <begin position="330"/>
        <end position="350"/>
    </location>
</feature>
<feature type="transmembrane region" description="Helical" evidence="7">
    <location>
        <begin position="296"/>
        <end position="318"/>
    </location>
</feature>
<feature type="transmembrane region" description="Helical" evidence="7">
    <location>
        <begin position="391"/>
        <end position="412"/>
    </location>
</feature>
<dbReference type="EMBL" id="CM018034">
    <property type="protein sequence ID" value="KAA8543572.1"/>
    <property type="molecule type" value="Genomic_DNA"/>
</dbReference>
<dbReference type="GO" id="GO:0016020">
    <property type="term" value="C:membrane"/>
    <property type="evidence" value="ECO:0007669"/>
    <property type="project" value="UniProtKB-SubCell"/>
</dbReference>
<proteinExistence type="inferred from homology"/>
<comment type="subcellular location">
    <subcellularLocation>
        <location evidence="2">Membrane</location>
        <topology evidence="2">Multi-pass membrane protein</topology>
    </subcellularLocation>
    <subcellularLocation>
        <location evidence="1">Plastid</location>
        <location evidence="1">Chloroplast envelope</location>
    </subcellularLocation>
</comment>
<gene>
    <name evidence="8" type="ORF">F0562_021682</name>
</gene>
<dbReference type="OrthoDB" id="203097at2759"/>
<feature type="transmembrane region" description="Helical" evidence="7">
    <location>
        <begin position="203"/>
        <end position="225"/>
    </location>
</feature>
<evidence type="ECO:0000313" key="8">
    <source>
        <dbReference type="EMBL" id="KAA8543572.1"/>
    </source>
</evidence>
<evidence type="ECO:0000256" key="4">
    <source>
        <dbReference type="ARBA" id="ARBA00022692"/>
    </source>
</evidence>
<dbReference type="Pfam" id="PF01758">
    <property type="entry name" value="SBF"/>
    <property type="match status" value="1"/>
</dbReference>
<reference evidence="8 9" key="1">
    <citation type="submission" date="2019-09" db="EMBL/GenBank/DDBJ databases">
        <title>A chromosome-level genome assembly of the Chinese tupelo Nyssa sinensis.</title>
        <authorList>
            <person name="Yang X."/>
            <person name="Kang M."/>
            <person name="Yang Y."/>
            <person name="Xiong H."/>
            <person name="Wang M."/>
            <person name="Zhang Z."/>
            <person name="Wang Z."/>
            <person name="Wu H."/>
            <person name="Ma T."/>
            <person name="Liu J."/>
            <person name="Xi Z."/>
        </authorList>
    </citation>
    <scope>NUCLEOTIDE SEQUENCE [LARGE SCALE GENOMIC DNA]</scope>
    <source>
        <strain evidence="8">J267</strain>
        <tissue evidence="8">Leaf</tissue>
    </source>
</reference>
<evidence type="ECO:0000256" key="7">
    <source>
        <dbReference type="SAM" id="Phobius"/>
    </source>
</evidence>
<evidence type="ECO:0000256" key="3">
    <source>
        <dbReference type="ARBA" id="ARBA00006528"/>
    </source>
</evidence>
<evidence type="ECO:0000256" key="1">
    <source>
        <dbReference type="ARBA" id="ARBA00004119"/>
    </source>
</evidence>
<dbReference type="GO" id="GO:0009941">
    <property type="term" value="C:chloroplast envelope"/>
    <property type="evidence" value="ECO:0007669"/>
    <property type="project" value="UniProtKB-SubCell"/>
</dbReference>